<proteinExistence type="predicted"/>
<keyword evidence="3" id="KW-1185">Reference proteome</keyword>
<evidence type="ECO:0000313" key="3">
    <source>
        <dbReference type="Proteomes" id="UP000054270"/>
    </source>
</evidence>
<organism evidence="2 3">
    <name type="scientific">Hypholoma sublateritium (strain FD-334 SS-4)</name>
    <dbReference type="NCBI Taxonomy" id="945553"/>
    <lineage>
        <taxon>Eukaryota</taxon>
        <taxon>Fungi</taxon>
        <taxon>Dikarya</taxon>
        <taxon>Basidiomycota</taxon>
        <taxon>Agaricomycotina</taxon>
        <taxon>Agaricomycetes</taxon>
        <taxon>Agaricomycetidae</taxon>
        <taxon>Agaricales</taxon>
        <taxon>Agaricineae</taxon>
        <taxon>Strophariaceae</taxon>
        <taxon>Hypholoma</taxon>
    </lineage>
</organism>
<dbReference type="EMBL" id="KN817596">
    <property type="protein sequence ID" value="KJA17929.1"/>
    <property type="molecule type" value="Genomic_DNA"/>
</dbReference>
<gene>
    <name evidence="2" type="ORF">HYPSUDRAFT_976627</name>
</gene>
<feature type="region of interest" description="Disordered" evidence="1">
    <location>
        <begin position="74"/>
        <end position="139"/>
    </location>
</feature>
<dbReference type="AlphaFoldDB" id="A0A0D2NG18"/>
<protein>
    <submittedName>
        <fullName evidence="2">Uncharacterized protein</fullName>
    </submittedName>
</protein>
<sequence length="139" mass="15659">MEQPSYLWMGDNCELCICAKSQLVEHQCLGTPQSISRERQFVDSGPRSCFRQGEINNIITFDLHTESEYYTTSGTVTARQNTERDTIGQSERPHAPGGIEEVAMWKGKQRGDAPSPPSWPPLEDAGMLDHTIANLQHRR</sequence>
<feature type="compositionally biased region" description="Basic and acidic residues" evidence="1">
    <location>
        <begin position="81"/>
        <end position="94"/>
    </location>
</feature>
<accession>A0A0D2NG18</accession>
<dbReference type="Proteomes" id="UP000054270">
    <property type="component" value="Unassembled WGS sequence"/>
</dbReference>
<reference evidence="3" key="1">
    <citation type="submission" date="2014-04" db="EMBL/GenBank/DDBJ databases">
        <title>Evolutionary Origins and Diversification of the Mycorrhizal Mutualists.</title>
        <authorList>
            <consortium name="DOE Joint Genome Institute"/>
            <consortium name="Mycorrhizal Genomics Consortium"/>
            <person name="Kohler A."/>
            <person name="Kuo A."/>
            <person name="Nagy L.G."/>
            <person name="Floudas D."/>
            <person name="Copeland A."/>
            <person name="Barry K.W."/>
            <person name="Cichocki N."/>
            <person name="Veneault-Fourrey C."/>
            <person name="LaButti K."/>
            <person name="Lindquist E.A."/>
            <person name="Lipzen A."/>
            <person name="Lundell T."/>
            <person name="Morin E."/>
            <person name="Murat C."/>
            <person name="Riley R."/>
            <person name="Ohm R."/>
            <person name="Sun H."/>
            <person name="Tunlid A."/>
            <person name="Henrissat B."/>
            <person name="Grigoriev I.V."/>
            <person name="Hibbett D.S."/>
            <person name="Martin F."/>
        </authorList>
    </citation>
    <scope>NUCLEOTIDE SEQUENCE [LARGE SCALE GENOMIC DNA]</scope>
    <source>
        <strain evidence="3">FD-334 SS-4</strain>
    </source>
</reference>
<evidence type="ECO:0000313" key="2">
    <source>
        <dbReference type="EMBL" id="KJA17929.1"/>
    </source>
</evidence>
<evidence type="ECO:0000256" key="1">
    <source>
        <dbReference type="SAM" id="MobiDB-lite"/>
    </source>
</evidence>
<name>A0A0D2NG18_HYPSF</name>